<dbReference type="InterPro" id="IPR001789">
    <property type="entry name" value="Sig_transdc_resp-reg_receiver"/>
</dbReference>
<dbReference type="Pfam" id="PF00512">
    <property type="entry name" value="HisKA"/>
    <property type="match status" value="1"/>
</dbReference>
<keyword evidence="5" id="KW-0804">Transcription</keyword>
<feature type="domain" description="HTH araC/xylS-type" evidence="7">
    <location>
        <begin position="1215"/>
        <end position="1314"/>
    </location>
</feature>
<organism evidence="10 11">
    <name type="scientific">Chitinophaga horti</name>
    <dbReference type="NCBI Taxonomy" id="2920382"/>
    <lineage>
        <taxon>Bacteria</taxon>
        <taxon>Pseudomonadati</taxon>
        <taxon>Bacteroidota</taxon>
        <taxon>Chitinophagia</taxon>
        <taxon>Chitinophagales</taxon>
        <taxon>Chitinophagaceae</taxon>
        <taxon>Chitinophaga</taxon>
    </lineage>
</organism>
<dbReference type="PRINTS" id="PR00344">
    <property type="entry name" value="BCTRLSENSOR"/>
</dbReference>
<dbReference type="InterPro" id="IPR036890">
    <property type="entry name" value="HATPase_C_sf"/>
</dbReference>
<proteinExistence type="predicted"/>
<evidence type="ECO:0000313" key="10">
    <source>
        <dbReference type="EMBL" id="UYQ94336.1"/>
    </source>
</evidence>
<dbReference type="Gene3D" id="3.30.565.10">
    <property type="entry name" value="Histidine kinase-like ATPase, C-terminal domain"/>
    <property type="match status" value="1"/>
</dbReference>
<dbReference type="Pfam" id="PF02518">
    <property type="entry name" value="HATPase_c"/>
    <property type="match status" value="1"/>
</dbReference>
<keyword evidence="10" id="KW-0547">Nucleotide-binding</keyword>
<dbReference type="SUPFAM" id="SSF47384">
    <property type="entry name" value="Homodimeric domain of signal transducing histidine kinase"/>
    <property type="match status" value="1"/>
</dbReference>
<dbReference type="SMART" id="SM00387">
    <property type="entry name" value="HATPase_c"/>
    <property type="match status" value="1"/>
</dbReference>
<dbReference type="PANTHER" id="PTHR43547">
    <property type="entry name" value="TWO-COMPONENT HISTIDINE KINASE"/>
    <property type="match status" value="1"/>
</dbReference>
<dbReference type="InterPro" id="IPR018060">
    <property type="entry name" value="HTH_AraC"/>
</dbReference>
<dbReference type="InterPro" id="IPR011006">
    <property type="entry name" value="CheY-like_superfamily"/>
</dbReference>
<dbReference type="Pfam" id="PF07495">
    <property type="entry name" value="Y_Y_Y"/>
    <property type="match status" value="1"/>
</dbReference>
<dbReference type="Gene3D" id="2.130.10.10">
    <property type="entry name" value="YVTN repeat-like/Quinoprotein amine dehydrogenase"/>
    <property type="match status" value="3"/>
</dbReference>
<evidence type="ECO:0000259" key="8">
    <source>
        <dbReference type="PROSITE" id="PS50109"/>
    </source>
</evidence>
<feature type="modified residue" description="4-aspartylphosphate" evidence="6">
    <location>
        <position position="1116"/>
    </location>
</feature>
<evidence type="ECO:0000256" key="3">
    <source>
        <dbReference type="ARBA" id="ARBA00022553"/>
    </source>
</evidence>
<evidence type="ECO:0000256" key="1">
    <source>
        <dbReference type="ARBA" id="ARBA00000085"/>
    </source>
</evidence>
<dbReference type="InterPro" id="IPR003661">
    <property type="entry name" value="HisK_dim/P_dom"/>
</dbReference>
<feature type="domain" description="Response regulatory" evidence="9">
    <location>
        <begin position="1068"/>
        <end position="1183"/>
    </location>
</feature>
<evidence type="ECO:0000313" key="11">
    <source>
        <dbReference type="Proteomes" id="UP001162741"/>
    </source>
</evidence>
<evidence type="ECO:0000256" key="4">
    <source>
        <dbReference type="ARBA" id="ARBA00023015"/>
    </source>
</evidence>
<dbReference type="InterPro" id="IPR004358">
    <property type="entry name" value="Sig_transdc_His_kin-like_C"/>
</dbReference>
<dbReference type="InterPro" id="IPR003594">
    <property type="entry name" value="HATPase_dom"/>
</dbReference>
<dbReference type="PROSITE" id="PS50110">
    <property type="entry name" value="RESPONSE_REGULATORY"/>
    <property type="match status" value="1"/>
</dbReference>
<dbReference type="CDD" id="cd00156">
    <property type="entry name" value="REC"/>
    <property type="match status" value="1"/>
</dbReference>
<evidence type="ECO:0000256" key="5">
    <source>
        <dbReference type="ARBA" id="ARBA00023163"/>
    </source>
</evidence>
<evidence type="ECO:0000256" key="6">
    <source>
        <dbReference type="PROSITE-ProRule" id="PRU00169"/>
    </source>
</evidence>
<keyword evidence="11" id="KW-1185">Reference proteome</keyword>
<dbReference type="Pfam" id="PF12833">
    <property type="entry name" value="HTH_18"/>
    <property type="match status" value="1"/>
</dbReference>
<dbReference type="PROSITE" id="PS01124">
    <property type="entry name" value="HTH_ARAC_FAMILY_2"/>
    <property type="match status" value="1"/>
</dbReference>
<dbReference type="SUPFAM" id="SSF63829">
    <property type="entry name" value="Calcium-dependent phosphotriesterase"/>
    <property type="match status" value="3"/>
</dbReference>
<dbReference type="SMART" id="SM00342">
    <property type="entry name" value="HTH_ARAC"/>
    <property type="match status" value="1"/>
</dbReference>
<dbReference type="RefSeq" id="WP_264282249.1">
    <property type="nucleotide sequence ID" value="NZ_CP107006.1"/>
</dbReference>
<sequence length="1335" mass="148881">MVKPWFVLALLIVGVGTPLCAAIPGPVSYIGREQGLSNNSVRCIYRDDNGYMWFGTYDGLNQYNGSGFKVFRNKLSDPFSLPHNYIYSITGDKQHQVLVGTGQGLVSYNSVSGRFTPVDCRMLNGQQFALKVHVNLLKTDKNGHVFVCTNGLGLMVRPNGQQVAVQAALPSGSPNVNAQCITFDDKGGAWVIIGDGGLYRYDHAKNALTLADTSIRSASAMAADKRGQLWVANGNGLYCYNMLTRTTTLRNKAFTDILSLHAAADGRLWIGTEGNGIMVLDPQTGDLTHLPAGRNGLSSESVHDMLSDPAGRMWIGTIKGGVNVIDPQKGRFQTISRNPQESNSLVSNFVSSFCEDGNLLYVGTDGGGMSIWDRRNDTYKNYKASPGGLSSNIINSIVKGPEGDIWMATFVGGINRYHPATGSFRQYKCINPLTKFENKSAWLLFLDRDKQLWATTFGAGKLYRYNRGTDEFEMFDDAFNDLLSMAQDADGMLWAGNYNYLIRIDAQKRKYDYFEIGKPVRAIHPDKQGGLWLGTEGGGLVLFKNEKIEKRYADGEGLCNNAVLNILEDAQGHLWLSTFDGLAKFDKSAGKFETFYQGDGLQGNQFLYNAALRLSSGELAFGGINGFNLFQPVKITANRPDAPVVISDLLVNNKPLEEQHITEMTGGVVRALEIPFHMGAFSASFAALEYSSPEKVHFSYKLEGWDKDWISPGSSRSMIYTNLHEGDYTLRVRATNADGALQTREFTMKIKVLPPWYRSWWAWLLYTFSAAGVAYAGLRYKTARQRMKYEIAIAHLDAARQQEDNERKLGFFTNIVHEFRTPLTLIINPVKDMIKQAEEEPEELQTVYRNARRLLSLVDQLMLFRKSESETEELHPTVLDCEAFCHDIYLCFIQQAKARQLDYVFRCDVPGLQLVADRQKIEIALYNLLSNAIKFTPVGGRIVFAVTLQDGQVVISVEDNGEGIPAAAGELLFNKFYQVHRKTGTIGFGIGLYLVKKLVTLHKGTVSYESKEGVGTTFTVTLPPGDVSVCPQTTVASRSQVLETLAEESSVAPKVRSRQEEVVSEKDTMLVVDDNEQMRDYIKKIFADKFLVHGAGSGPEAFDLASQLLPDIIISDVVMDGGDGIELCRRIKNTPALSHIPVILLSGSVLENTKQYGVSQGAEDFITKPFEKDFLVTKVENLLNARNSLQRYFYNEITLQQQTTRISPEYKSFIDDCIKILEAHLQDEDFSVKTLASALGMSHSKLYKRIKLVSGQTANGFIRFIRLRKAAELFINSDCNVSEAAYYVGMRDIKHFREQFNKTFGMNPSEYIGKYRKTLGKNYQLGTTVLHRGRK</sequence>
<reference evidence="10" key="1">
    <citation type="submission" date="2022-10" db="EMBL/GenBank/DDBJ databases">
        <title>Chitinophaga sp. nov., isolated from soil.</title>
        <authorList>
            <person name="Jeon C.O."/>
        </authorList>
    </citation>
    <scope>NUCLEOTIDE SEQUENCE</scope>
    <source>
        <strain evidence="10">R8</strain>
    </source>
</reference>
<gene>
    <name evidence="10" type="ORF">MKQ68_04435</name>
</gene>
<dbReference type="PROSITE" id="PS50109">
    <property type="entry name" value="HIS_KIN"/>
    <property type="match status" value="1"/>
</dbReference>
<dbReference type="SUPFAM" id="SSF55874">
    <property type="entry name" value="ATPase domain of HSP90 chaperone/DNA topoisomerase II/histidine kinase"/>
    <property type="match status" value="1"/>
</dbReference>
<dbReference type="InterPro" id="IPR013783">
    <property type="entry name" value="Ig-like_fold"/>
</dbReference>
<keyword evidence="3 6" id="KW-0597">Phosphoprotein</keyword>
<dbReference type="EC" id="2.7.13.3" evidence="2"/>
<dbReference type="EMBL" id="CP107006">
    <property type="protein sequence ID" value="UYQ94336.1"/>
    <property type="molecule type" value="Genomic_DNA"/>
</dbReference>
<evidence type="ECO:0000259" key="9">
    <source>
        <dbReference type="PROSITE" id="PS50110"/>
    </source>
</evidence>
<dbReference type="Gene3D" id="1.10.287.130">
    <property type="match status" value="1"/>
</dbReference>
<dbReference type="InterPro" id="IPR005467">
    <property type="entry name" value="His_kinase_dom"/>
</dbReference>
<evidence type="ECO:0000256" key="2">
    <source>
        <dbReference type="ARBA" id="ARBA00012438"/>
    </source>
</evidence>
<dbReference type="InterPro" id="IPR009057">
    <property type="entry name" value="Homeodomain-like_sf"/>
</dbReference>
<dbReference type="Pfam" id="PF07494">
    <property type="entry name" value="Reg_prop"/>
    <property type="match status" value="4"/>
</dbReference>
<dbReference type="Gene3D" id="3.40.50.2300">
    <property type="match status" value="1"/>
</dbReference>
<protein>
    <recommendedName>
        <fullName evidence="2">histidine kinase</fullName>
        <ecNumber evidence="2">2.7.13.3</ecNumber>
    </recommendedName>
</protein>
<feature type="domain" description="Histidine kinase" evidence="8">
    <location>
        <begin position="814"/>
        <end position="1026"/>
    </location>
</feature>
<dbReference type="GO" id="GO:0005524">
    <property type="term" value="F:ATP binding"/>
    <property type="evidence" value="ECO:0007669"/>
    <property type="project" value="UniProtKB-KW"/>
</dbReference>
<keyword evidence="10" id="KW-0067">ATP-binding</keyword>
<accession>A0ABY6J4P5</accession>
<dbReference type="PANTHER" id="PTHR43547:SF2">
    <property type="entry name" value="HYBRID SIGNAL TRANSDUCTION HISTIDINE KINASE C"/>
    <property type="match status" value="1"/>
</dbReference>
<dbReference type="Gene3D" id="2.60.40.10">
    <property type="entry name" value="Immunoglobulins"/>
    <property type="match status" value="1"/>
</dbReference>
<dbReference type="InterPro" id="IPR011123">
    <property type="entry name" value="Y_Y_Y"/>
</dbReference>
<name>A0ABY6J4P5_9BACT</name>
<dbReference type="SUPFAM" id="SSF46689">
    <property type="entry name" value="Homeodomain-like"/>
    <property type="match status" value="1"/>
</dbReference>
<dbReference type="SMART" id="SM00448">
    <property type="entry name" value="REC"/>
    <property type="match status" value="1"/>
</dbReference>
<dbReference type="CDD" id="cd00082">
    <property type="entry name" value="HisKA"/>
    <property type="match status" value="1"/>
</dbReference>
<dbReference type="InterPro" id="IPR015943">
    <property type="entry name" value="WD40/YVTN_repeat-like_dom_sf"/>
</dbReference>
<evidence type="ECO:0000259" key="7">
    <source>
        <dbReference type="PROSITE" id="PS01124"/>
    </source>
</evidence>
<dbReference type="Proteomes" id="UP001162741">
    <property type="component" value="Chromosome"/>
</dbReference>
<dbReference type="Pfam" id="PF00072">
    <property type="entry name" value="Response_reg"/>
    <property type="match status" value="1"/>
</dbReference>
<keyword evidence="4" id="KW-0805">Transcription regulation</keyword>
<dbReference type="Gene3D" id="1.10.10.60">
    <property type="entry name" value="Homeodomain-like"/>
    <property type="match status" value="1"/>
</dbReference>
<dbReference type="CDD" id="cd00075">
    <property type="entry name" value="HATPase"/>
    <property type="match status" value="1"/>
</dbReference>
<dbReference type="InterPro" id="IPR036097">
    <property type="entry name" value="HisK_dim/P_sf"/>
</dbReference>
<dbReference type="SUPFAM" id="SSF52172">
    <property type="entry name" value="CheY-like"/>
    <property type="match status" value="1"/>
</dbReference>
<dbReference type="SMART" id="SM00388">
    <property type="entry name" value="HisKA"/>
    <property type="match status" value="1"/>
</dbReference>
<dbReference type="InterPro" id="IPR011110">
    <property type="entry name" value="Reg_prop"/>
</dbReference>
<dbReference type="CDD" id="cd00146">
    <property type="entry name" value="PKD"/>
    <property type="match status" value="1"/>
</dbReference>
<comment type="catalytic activity">
    <reaction evidence="1">
        <text>ATP + protein L-histidine = ADP + protein N-phospho-L-histidine.</text>
        <dbReference type="EC" id="2.7.13.3"/>
    </reaction>
</comment>